<reference evidence="1 2" key="1">
    <citation type="submission" date="2019-11" db="EMBL/GenBank/DDBJ databases">
        <title>Novel species isolated from a subtropical stream in China.</title>
        <authorList>
            <person name="Lu H."/>
        </authorList>
    </citation>
    <scope>NUCLEOTIDE SEQUENCE [LARGE SCALE GENOMIC DNA]</scope>
    <source>
        <strain evidence="1 2">FT92W</strain>
    </source>
</reference>
<sequence length="287" mass="30624">MLALTCAALTAQAAEGGGSTYAAGADNFLLGAVPPPGLYVLQFANFYEADRLNDSRGEAVPIPGFSLHANVTATRIVWSSPYPVWGGNLVAHAVLPVVNLTLDAGGASQSKTGLGDVTFGPAVAHHYSPNLHSVVGFDLVAPTGRYNKTDMLNVGRNYWSLQPLFTMAYTDAQGFNGDFKATLNLNRTNSATRYRSGNEFILDYAAGYGFGPGWVAGVSGYYMRQLSDDTLNGVKLPDRKGRGASIGPSLMYNNGKGWILTAKLQRELGERNRAQGHALALRTTVPF</sequence>
<evidence type="ECO:0008006" key="3">
    <source>
        <dbReference type="Google" id="ProtNLM"/>
    </source>
</evidence>
<evidence type="ECO:0000313" key="2">
    <source>
        <dbReference type="Proteomes" id="UP000446768"/>
    </source>
</evidence>
<proteinExistence type="predicted"/>
<comment type="caution">
    <text evidence="1">The sequence shown here is derived from an EMBL/GenBank/DDBJ whole genome shotgun (WGS) entry which is preliminary data.</text>
</comment>
<accession>A0A7X2LS67</accession>
<organism evidence="1 2">
    <name type="scientific">Pseudoduganella rivuli</name>
    <dbReference type="NCBI Taxonomy" id="2666085"/>
    <lineage>
        <taxon>Bacteria</taxon>
        <taxon>Pseudomonadati</taxon>
        <taxon>Pseudomonadota</taxon>
        <taxon>Betaproteobacteria</taxon>
        <taxon>Burkholderiales</taxon>
        <taxon>Oxalobacteraceae</taxon>
        <taxon>Telluria group</taxon>
        <taxon>Pseudoduganella</taxon>
    </lineage>
</organism>
<dbReference type="InterPro" id="IPR025737">
    <property type="entry name" value="FApF"/>
</dbReference>
<evidence type="ECO:0000313" key="1">
    <source>
        <dbReference type="EMBL" id="MRV70484.1"/>
    </source>
</evidence>
<gene>
    <name evidence="1" type="ORF">GJ700_01955</name>
</gene>
<protein>
    <recommendedName>
        <fullName evidence="3">Phenol degradation protein meta</fullName>
    </recommendedName>
</protein>
<dbReference type="Pfam" id="PF13557">
    <property type="entry name" value="Phenol_MetA_deg"/>
    <property type="match status" value="1"/>
</dbReference>
<keyword evidence="2" id="KW-1185">Reference proteome</keyword>
<dbReference type="AlphaFoldDB" id="A0A7X2LS67"/>
<name>A0A7X2LS67_9BURK</name>
<dbReference type="EMBL" id="WKJJ01000001">
    <property type="protein sequence ID" value="MRV70484.1"/>
    <property type="molecule type" value="Genomic_DNA"/>
</dbReference>
<dbReference type="Proteomes" id="UP000446768">
    <property type="component" value="Unassembled WGS sequence"/>
</dbReference>